<name>A0ACB7EPG6_NIBAL</name>
<accession>A0ACB7EPG6</accession>
<evidence type="ECO:0000313" key="1">
    <source>
        <dbReference type="EMBL" id="KAG8003747.1"/>
    </source>
</evidence>
<dbReference type="Proteomes" id="UP000805704">
    <property type="component" value="Chromosome 4"/>
</dbReference>
<reference evidence="1" key="1">
    <citation type="submission" date="2020-04" db="EMBL/GenBank/DDBJ databases">
        <title>A chromosome-scale assembly and high-density genetic map of the yellow drum (Nibea albiflora) genome.</title>
        <authorList>
            <person name="Xu D."/>
            <person name="Zhang W."/>
            <person name="Chen R."/>
            <person name="Tan P."/>
            <person name="Wang L."/>
            <person name="Song H."/>
            <person name="Tian L."/>
            <person name="Zhu Q."/>
            <person name="Wang B."/>
        </authorList>
    </citation>
    <scope>NUCLEOTIDE SEQUENCE</scope>
    <source>
        <strain evidence="1">ZJHYS-2018</strain>
    </source>
</reference>
<evidence type="ECO:0000313" key="2">
    <source>
        <dbReference type="Proteomes" id="UP000805704"/>
    </source>
</evidence>
<dbReference type="EMBL" id="CM024792">
    <property type="protein sequence ID" value="KAG8003747.1"/>
    <property type="molecule type" value="Genomic_DNA"/>
</dbReference>
<sequence>NAVAFWTWGLAVKKETGVRHAGRRQRDKEEACEEPWL</sequence>
<feature type="non-terminal residue" evidence="1">
    <location>
        <position position="1"/>
    </location>
</feature>
<proteinExistence type="predicted"/>
<feature type="non-terminal residue" evidence="1">
    <location>
        <position position="37"/>
    </location>
</feature>
<organism evidence="1 2">
    <name type="scientific">Nibea albiflora</name>
    <name type="common">Yellow drum</name>
    <name type="synonym">Corvina albiflora</name>
    <dbReference type="NCBI Taxonomy" id="240163"/>
    <lineage>
        <taxon>Eukaryota</taxon>
        <taxon>Metazoa</taxon>
        <taxon>Chordata</taxon>
        <taxon>Craniata</taxon>
        <taxon>Vertebrata</taxon>
        <taxon>Euteleostomi</taxon>
        <taxon>Actinopterygii</taxon>
        <taxon>Neopterygii</taxon>
        <taxon>Teleostei</taxon>
        <taxon>Neoteleostei</taxon>
        <taxon>Acanthomorphata</taxon>
        <taxon>Eupercaria</taxon>
        <taxon>Sciaenidae</taxon>
        <taxon>Nibea</taxon>
    </lineage>
</organism>
<gene>
    <name evidence="1" type="ORF">GBF38_018999</name>
</gene>
<keyword evidence="2" id="KW-1185">Reference proteome</keyword>
<comment type="caution">
    <text evidence="1">The sequence shown here is derived from an EMBL/GenBank/DDBJ whole genome shotgun (WGS) entry which is preliminary data.</text>
</comment>
<protein>
    <submittedName>
        <fullName evidence="1">Uncharacterized protein</fullName>
    </submittedName>
</protein>